<dbReference type="CDD" id="cd02440">
    <property type="entry name" value="AdoMet_MTases"/>
    <property type="match status" value="1"/>
</dbReference>
<dbReference type="PANTHER" id="PTHR44942:SF4">
    <property type="entry name" value="METHYLTRANSFERASE TYPE 11 DOMAIN-CONTAINING PROTEIN"/>
    <property type="match status" value="1"/>
</dbReference>
<sequence length="334" mass="37694">MSTFAKPSFNAAVYSASRPTYPVKLFEHIFAFHREHSGQWKRAVDLGCGTGQATIQLQQFDEIIGIDPSAGMVEKARVSIARNQAVDAQKFTFKQGSAEDLSTAIPKDNSVDLLIAAAQSAHWFDWEKVWKEAHRILSPGGTIAFWIYAEIRLPQYPSLGQKITTFAQGTDVLTSLGLHFQRPGRTILERHLVDVPEPSTVLGHLGLQNLRRVYFCGDEQPEFLPEDGLRYPVIMQNEMRWLDLLGYFRTWSSLHTYHEHYPEDLSREDDARFLEEDLAACTENPDDVRGGNIAIRFWKDLREGALNAEPGTPVGVQDPVKVEWPIALLLTSKS</sequence>
<dbReference type="PANTHER" id="PTHR44942">
    <property type="entry name" value="METHYLTRANSF_11 DOMAIN-CONTAINING PROTEIN"/>
    <property type="match status" value="1"/>
</dbReference>
<organism evidence="5 6">
    <name type="scientific">Panaeolus cyanescens</name>
    <dbReference type="NCBI Taxonomy" id="181874"/>
    <lineage>
        <taxon>Eukaryota</taxon>
        <taxon>Fungi</taxon>
        <taxon>Dikarya</taxon>
        <taxon>Basidiomycota</taxon>
        <taxon>Agaricomycotina</taxon>
        <taxon>Agaricomycetes</taxon>
        <taxon>Agaricomycetidae</taxon>
        <taxon>Agaricales</taxon>
        <taxon>Agaricineae</taxon>
        <taxon>Galeropsidaceae</taxon>
        <taxon>Panaeolus</taxon>
    </lineage>
</organism>
<dbReference type="STRING" id="181874.A0A409YCE9"/>
<evidence type="ECO:0000259" key="4">
    <source>
        <dbReference type="Pfam" id="PF08241"/>
    </source>
</evidence>
<dbReference type="Gene3D" id="3.40.50.150">
    <property type="entry name" value="Vaccinia Virus protein VP39"/>
    <property type="match status" value="1"/>
</dbReference>
<gene>
    <name evidence="5" type="ORF">CVT24_000970</name>
</gene>
<dbReference type="Pfam" id="PF08241">
    <property type="entry name" value="Methyltransf_11"/>
    <property type="match status" value="1"/>
</dbReference>
<evidence type="ECO:0000313" key="5">
    <source>
        <dbReference type="EMBL" id="PPR00682.1"/>
    </source>
</evidence>
<keyword evidence="6" id="KW-1185">Reference proteome</keyword>
<reference evidence="5 6" key="1">
    <citation type="journal article" date="2018" name="Evol. Lett.">
        <title>Horizontal gene cluster transfer increased hallucinogenic mushroom diversity.</title>
        <authorList>
            <person name="Reynolds H.T."/>
            <person name="Vijayakumar V."/>
            <person name="Gluck-Thaler E."/>
            <person name="Korotkin H.B."/>
            <person name="Matheny P.B."/>
            <person name="Slot J.C."/>
        </authorList>
    </citation>
    <scope>NUCLEOTIDE SEQUENCE [LARGE SCALE GENOMIC DNA]</scope>
    <source>
        <strain evidence="5 6">2629</strain>
    </source>
</reference>
<evidence type="ECO:0000256" key="2">
    <source>
        <dbReference type="ARBA" id="ARBA00022603"/>
    </source>
</evidence>
<proteinExistence type="inferred from homology"/>
<dbReference type="InterPro" id="IPR013216">
    <property type="entry name" value="Methyltransf_11"/>
</dbReference>
<dbReference type="OrthoDB" id="10027013at2759"/>
<dbReference type="EMBL" id="NHTK01001298">
    <property type="protein sequence ID" value="PPR00682.1"/>
    <property type="molecule type" value="Genomic_DNA"/>
</dbReference>
<evidence type="ECO:0000256" key="1">
    <source>
        <dbReference type="ARBA" id="ARBA00008361"/>
    </source>
</evidence>
<dbReference type="GO" id="GO:0008757">
    <property type="term" value="F:S-adenosylmethionine-dependent methyltransferase activity"/>
    <property type="evidence" value="ECO:0007669"/>
    <property type="project" value="InterPro"/>
</dbReference>
<keyword evidence="2" id="KW-0489">Methyltransferase</keyword>
<dbReference type="InterPro" id="IPR051052">
    <property type="entry name" value="Diverse_substrate_MTase"/>
</dbReference>
<dbReference type="InterPro" id="IPR029063">
    <property type="entry name" value="SAM-dependent_MTases_sf"/>
</dbReference>
<feature type="domain" description="Methyltransferase type 11" evidence="4">
    <location>
        <begin position="44"/>
        <end position="145"/>
    </location>
</feature>
<comment type="similarity">
    <text evidence="1">Belongs to the methyltransferase superfamily.</text>
</comment>
<protein>
    <recommendedName>
        <fullName evidence="4">Methyltransferase type 11 domain-containing protein</fullName>
    </recommendedName>
</protein>
<name>A0A409YCE9_9AGAR</name>
<dbReference type="InParanoid" id="A0A409YCE9"/>
<evidence type="ECO:0000313" key="6">
    <source>
        <dbReference type="Proteomes" id="UP000284842"/>
    </source>
</evidence>
<comment type="caution">
    <text evidence="5">The sequence shown here is derived from an EMBL/GenBank/DDBJ whole genome shotgun (WGS) entry which is preliminary data.</text>
</comment>
<dbReference type="AlphaFoldDB" id="A0A409YCE9"/>
<evidence type="ECO:0000256" key="3">
    <source>
        <dbReference type="ARBA" id="ARBA00022679"/>
    </source>
</evidence>
<accession>A0A409YCE9</accession>
<dbReference type="GO" id="GO:0032259">
    <property type="term" value="P:methylation"/>
    <property type="evidence" value="ECO:0007669"/>
    <property type="project" value="UniProtKB-KW"/>
</dbReference>
<dbReference type="Proteomes" id="UP000284842">
    <property type="component" value="Unassembled WGS sequence"/>
</dbReference>
<dbReference type="SUPFAM" id="SSF53335">
    <property type="entry name" value="S-adenosyl-L-methionine-dependent methyltransferases"/>
    <property type="match status" value="1"/>
</dbReference>
<keyword evidence="3" id="KW-0808">Transferase</keyword>